<gene>
    <name evidence="1" type="ORF">EV44_g0986</name>
</gene>
<evidence type="ECO:0000313" key="1">
    <source>
        <dbReference type="EMBL" id="KHJ30430.1"/>
    </source>
</evidence>
<name>A0A0B1NZG9_UNCNE</name>
<accession>A0A0B1NZG9</accession>
<sequence>MFAGDAREKYLDLTLHDNHLTFDDRCDLIKSHYETDHWINRRKTVWNTINLIEEMRKCSDKPEAFNNLERKLRCIQRGLQSHAGDAALRTQIINACSGVAELHFVLFSPAKTAEGVCSDIRARFMQLSLSNTSSSQYHQLEYPERGYDSTYLAERHYQTARGQGKGQGNRIFNSKIKNNGKEFRAADSKWNKCCIVCKKTNCWSSEHTPEERRAAFDKVRNTYPTKTENAVQQFILQFEGESPVSELHHFLTINEPNDEIDPDEENLYEKDTYQYLTSEIGEINALTYLQNKTIPHKFTAPKLKFATPDREEGRIITADSLNFDTFCNNDDNISKEFNIKTSKPNEFYLFNEQFSIECYNNKYDERIFHGVLVDTGAAGHSTVGIGQAKALQGI</sequence>
<dbReference type="HOGENOM" id="CLU_700563_0_0_1"/>
<reference evidence="1 2" key="1">
    <citation type="journal article" date="2014" name="BMC Genomics">
        <title>Adaptive genomic structural variation in the grape powdery mildew pathogen, Erysiphe necator.</title>
        <authorList>
            <person name="Jones L."/>
            <person name="Riaz S."/>
            <person name="Morales-Cruz A."/>
            <person name="Amrine K.C."/>
            <person name="McGuire B."/>
            <person name="Gubler W.D."/>
            <person name="Walker M.A."/>
            <person name="Cantu D."/>
        </authorList>
    </citation>
    <scope>NUCLEOTIDE SEQUENCE [LARGE SCALE GENOMIC DNA]</scope>
    <source>
        <strain evidence="2">c</strain>
    </source>
</reference>
<dbReference type="AlphaFoldDB" id="A0A0B1NZG9"/>
<protein>
    <submittedName>
        <fullName evidence="1">Putative glycosyl</fullName>
    </submittedName>
</protein>
<proteinExistence type="predicted"/>
<dbReference type="Proteomes" id="UP000030854">
    <property type="component" value="Unassembled WGS sequence"/>
</dbReference>
<keyword evidence="2" id="KW-1185">Reference proteome</keyword>
<dbReference type="EMBL" id="JNVN01004264">
    <property type="protein sequence ID" value="KHJ30430.1"/>
    <property type="molecule type" value="Genomic_DNA"/>
</dbReference>
<comment type="caution">
    <text evidence="1">The sequence shown here is derived from an EMBL/GenBank/DDBJ whole genome shotgun (WGS) entry which is preliminary data.</text>
</comment>
<organism evidence="1 2">
    <name type="scientific">Uncinula necator</name>
    <name type="common">Grape powdery mildew</name>
    <dbReference type="NCBI Taxonomy" id="52586"/>
    <lineage>
        <taxon>Eukaryota</taxon>
        <taxon>Fungi</taxon>
        <taxon>Dikarya</taxon>
        <taxon>Ascomycota</taxon>
        <taxon>Pezizomycotina</taxon>
        <taxon>Leotiomycetes</taxon>
        <taxon>Erysiphales</taxon>
        <taxon>Erysiphaceae</taxon>
        <taxon>Erysiphe</taxon>
    </lineage>
</organism>
<evidence type="ECO:0000313" key="2">
    <source>
        <dbReference type="Proteomes" id="UP000030854"/>
    </source>
</evidence>